<feature type="region of interest" description="Disordered" evidence="1">
    <location>
        <begin position="128"/>
        <end position="217"/>
    </location>
</feature>
<feature type="chain" id="PRO_5041939824" evidence="2">
    <location>
        <begin position="24"/>
        <end position="322"/>
    </location>
</feature>
<evidence type="ECO:0000256" key="2">
    <source>
        <dbReference type="SAM" id="SignalP"/>
    </source>
</evidence>
<dbReference type="AlphaFoldDB" id="A0AAD7DI34"/>
<keyword evidence="4" id="KW-1185">Reference proteome</keyword>
<evidence type="ECO:0000256" key="1">
    <source>
        <dbReference type="SAM" id="MobiDB-lite"/>
    </source>
</evidence>
<dbReference type="EMBL" id="JARKIE010000058">
    <property type="protein sequence ID" value="KAJ7691403.1"/>
    <property type="molecule type" value="Genomic_DNA"/>
</dbReference>
<feature type="compositionally biased region" description="Polar residues" evidence="1">
    <location>
        <begin position="52"/>
        <end position="61"/>
    </location>
</feature>
<feature type="compositionally biased region" description="Polar residues" evidence="1">
    <location>
        <begin position="160"/>
        <end position="198"/>
    </location>
</feature>
<evidence type="ECO:0000313" key="3">
    <source>
        <dbReference type="EMBL" id="KAJ7691403.1"/>
    </source>
</evidence>
<feature type="signal peptide" evidence="2">
    <location>
        <begin position="1"/>
        <end position="23"/>
    </location>
</feature>
<name>A0AAD7DI34_MYCRO</name>
<accession>A0AAD7DI34</accession>
<feature type="region of interest" description="Disordered" evidence="1">
    <location>
        <begin position="233"/>
        <end position="261"/>
    </location>
</feature>
<feature type="region of interest" description="Disordered" evidence="1">
    <location>
        <begin position="52"/>
        <end position="100"/>
    </location>
</feature>
<dbReference type="Proteomes" id="UP001221757">
    <property type="component" value="Unassembled WGS sequence"/>
</dbReference>
<proteinExistence type="predicted"/>
<protein>
    <submittedName>
        <fullName evidence="3">Uncharacterized protein</fullName>
    </submittedName>
</protein>
<feature type="compositionally biased region" description="Polar residues" evidence="1">
    <location>
        <begin position="139"/>
        <end position="149"/>
    </location>
</feature>
<gene>
    <name evidence="3" type="ORF">B0H17DRAFT_1286336</name>
</gene>
<sequence length="322" mass="35704">MLNIKSLVFVAVVCLVAATQVSALLPDFLARDGTSTVLLLWCHGGAGFETTRSGEGTSTAGDSMGLRSWSGSGAALGLRRSPPSLSATERPLETPKRNTITPLPRRSMFEASAMLAFSPTSWILSHAHPASCQRPQPPTSNAHPYSPTESKPKNPHGKRPTSSSVLQSPASPTSNSTPRKSHDSSWSTEGTYTRTQRPAQRPRGLSQPTPLRPLRVPISHPYQQRSASWVDLTEDDGPNIILPPARSTSRPRMTPYERDGDPLSLRRSAFVPYEADRARARKEASWRVKIQHVLDQWRFRRAIKRLRRLMCVIVWQLFWSGV</sequence>
<keyword evidence="2" id="KW-0732">Signal</keyword>
<evidence type="ECO:0000313" key="4">
    <source>
        <dbReference type="Proteomes" id="UP001221757"/>
    </source>
</evidence>
<reference evidence="3" key="1">
    <citation type="submission" date="2023-03" db="EMBL/GenBank/DDBJ databases">
        <title>Massive genome expansion in bonnet fungi (Mycena s.s.) driven by repeated elements and novel gene families across ecological guilds.</title>
        <authorList>
            <consortium name="Lawrence Berkeley National Laboratory"/>
            <person name="Harder C.B."/>
            <person name="Miyauchi S."/>
            <person name="Viragh M."/>
            <person name="Kuo A."/>
            <person name="Thoen E."/>
            <person name="Andreopoulos B."/>
            <person name="Lu D."/>
            <person name="Skrede I."/>
            <person name="Drula E."/>
            <person name="Henrissat B."/>
            <person name="Morin E."/>
            <person name="Kohler A."/>
            <person name="Barry K."/>
            <person name="LaButti K."/>
            <person name="Morin E."/>
            <person name="Salamov A."/>
            <person name="Lipzen A."/>
            <person name="Mereny Z."/>
            <person name="Hegedus B."/>
            <person name="Baldrian P."/>
            <person name="Stursova M."/>
            <person name="Weitz H."/>
            <person name="Taylor A."/>
            <person name="Grigoriev I.V."/>
            <person name="Nagy L.G."/>
            <person name="Martin F."/>
            <person name="Kauserud H."/>
        </authorList>
    </citation>
    <scope>NUCLEOTIDE SEQUENCE</scope>
    <source>
        <strain evidence="3">CBHHK067</strain>
    </source>
</reference>
<organism evidence="3 4">
    <name type="scientific">Mycena rosella</name>
    <name type="common">Pink bonnet</name>
    <name type="synonym">Agaricus rosellus</name>
    <dbReference type="NCBI Taxonomy" id="1033263"/>
    <lineage>
        <taxon>Eukaryota</taxon>
        <taxon>Fungi</taxon>
        <taxon>Dikarya</taxon>
        <taxon>Basidiomycota</taxon>
        <taxon>Agaricomycotina</taxon>
        <taxon>Agaricomycetes</taxon>
        <taxon>Agaricomycetidae</taxon>
        <taxon>Agaricales</taxon>
        <taxon>Marasmiineae</taxon>
        <taxon>Mycenaceae</taxon>
        <taxon>Mycena</taxon>
    </lineage>
</organism>
<comment type="caution">
    <text evidence="3">The sequence shown here is derived from an EMBL/GenBank/DDBJ whole genome shotgun (WGS) entry which is preliminary data.</text>
</comment>